<dbReference type="Pfam" id="PF01814">
    <property type="entry name" value="Hemerythrin"/>
    <property type="match status" value="1"/>
</dbReference>
<dbReference type="GO" id="GO:0046872">
    <property type="term" value="F:metal ion binding"/>
    <property type="evidence" value="ECO:0007669"/>
    <property type="project" value="UniProtKB-KW"/>
</dbReference>
<dbReference type="RefSeq" id="WP_153572657.1">
    <property type="nucleotide sequence ID" value="NZ_CP045725.1"/>
</dbReference>
<dbReference type="EMBL" id="CP045725">
    <property type="protein sequence ID" value="QGF24128.1"/>
    <property type="molecule type" value="Genomic_DNA"/>
</dbReference>
<proteinExistence type="predicted"/>
<dbReference type="PANTHER" id="PTHR36438:SF1">
    <property type="entry name" value="IRON-SULFUR CLUSTER REPAIR PROTEIN YTFE"/>
    <property type="match status" value="1"/>
</dbReference>
<accession>A0A5Q2FBL2</accession>
<dbReference type="NCBIfam" id="TIGR03652">
    <property type="entry name" value="FeS_repair_RIC"/>
    <property type="match status" value="1"/>
</dbReference>
<comment type="subcellular location">
    <subcellularLocation>
        <location evidence="1">Cytoplasm</location>
    </subcellularLocation>
</comment>
<dbReference type="Pfam" id="PF04405">
    <property type="entry name" value="ScdA_N"/>
    <property type="match status" value="1"/>
</dbReference>
<evidence type="ECO:0000256" key="1">
    <source>
        <dbReference type="ARBA" id="ARBA00004496"/>
    </source>
</evidence>
<dbReference type="PANTHER" id="PTHR36438">
    <property type="entry name" value="IRON-SULFUR CLUSTER REPAIR PROTEIN YTFE"/>
    <property type="match status" value="1"/>
</dbReference>
<dbReference type="AlphaFoldDB" id="A0A5Q2FBL2"/>
<dbReference type="KEGG" id="rain:Rai3103_11075"/>
<dbReference type="Proteomes" id="UP000386847">
    <property type="component" value="Chromosome"/>
</dbReference>
<evidence type="ECO:0000259" key="5">
    <source>
        <dbReference type="Pfam" id="PF01814"/>
    </source>
</evidence>
<feature type="domain" description="Hemerythrin-like" evidence="5">
    <location>
        <begin position="89"/>
        <end position="236"/>
    </location>
</feature>
<keyword evidence="3" id="KW-0479">Metal-binding</keyword>
<evidence type="ECO:0000256" key="2">
    <source>
        <dbReference type="ARBA" id="ARBA00022490"/>
    </source>
</evidence>
<keyword evidence="2" id="KW-0963">Cytoplasm</keyword>
<evidence type="ECO:0000256" key="3">
    <source>
        <dbReference type="ARBA" id="ARBA00022723"/>
    </source>
</evidence>
<reference evidence="6 7" key="1">
    <citation type="submission" date="2019-10" db="EMBL/GenBank/DDBJ databases">
        <title>Genomic analysis of Raineyella sp. CBA3103.</title>
        <authorList>
            <person name="Roh S.W."/>
        </authorList>
    </citation>
    <scope>NUCLEOTIDE SEQUENCE [LARGE SCALE GENOMIC DNA]</scope>
    <source>
        <strain evidence="6 7">CBA3103</strain>
    </source>
</reference>
<dbReference type="GO" id="GO:0005737">
    <property type="term" value="C:cytoplasm"/>
    <property type="evidence" value="ECO:0007669"/>
    <property type="project" value="UniProtKB-SubCell"/>
</dbReference>
<protein>
    <submittedName>
        <fullName evidence="6">Iron-sulfur cluster repair di-iron protein</fullName>
    </submittedName>
</protein>
<dbReference type="Gene3D" id="1.20.120.520">
    <property type="entry name" value="nmb1532 protein domain like"/>
    <property type="match status" value="1"/>
</dbReference>
<evidence type="ECO:0000313" key="7">
    <source>
        <dbReference type="Proteomes" id="UP000386847"/>
    </source>
</evidence>
<name>A0A5Q2FBL2_9ACTN</name>
<evidence type="ECO:0000313" key="6">
    <source>
        <dbReference type="EMBL" id="QGF24128.1"/>
    </source>
</evidence>
<gene>
    <name evidence="6" type="primary">ric</name>
    <name evidence="6" type="ORF">Rai3103_11075</name>
</gene>
<keyword evidence="7" id="KW-1185">Reference proteome</keyword>
<sequence length="262" mass="28389">MTTGPTTNGVDTASTLAQLVSTDARRARVLEDLGLDYCCHGNRPLIDAVEAAGLDLVDVARSLDLPAAGTDETALDDTPGRSDLAALAHDVVDTHHAYLWEEMPRLHALADKVARVHGERHPELARVKKLYLAAEADLDPHLTREERLVFPAISRLERTGQAVTTTQGPLEALVGTLIEEHDGVGEIFAELRTITDGYRTPADGCASYQALYAGLAEMEHDLHLHIHKENNVLFPATLQRITDLADATAGQAQENLVSSLSR</sequence>
<dbReference type="InterPro" id="IPR019903">
    <property type="entry name" value="RIC_family"/>
</dbReference>
<evidence type="ECO:0000256" key="4">
    <source>
        <dbReference type="ARBA" id="ARBA00023004"/>
    </source>
</evidence>
<keyword evidence="4" id="KW-0408">Iron</keyword>
<organism evidence="6 7">
    <name type="scientific">Raineyella fluvialis</name>
    <dbReference type="NCBI Taxonomy" id="2662261"/>
    <lineage>
        <taxon>Bacteria</taxon>
        <taxon>Bacillati</taxon>
        <taxon>Actinomycetota</taxon>
        <taxon>Actinomycetes</taxon>
        <taxon>Propionibacteriales</taxon>
        <taxon>Propionibacteriaceae</taxon>
        <taxon>Raineyella</taxon>
    </lineage>
</organism>
<dbReference type="InterPro" id="IPR012312">
    <property type="entry name" value="Hemerythrin-like"/>
</dbReference>